<organism evidence="3 4">
    <name type="scientific">Actinomycetospora straminea</name>
    <dbReference type="NCBI Taxonomy" id="663607"/>
    <lineage>
        <taxon>Bacteria</taxon>
        <taxon>Bacillati</taxon>
        <taxon>Actinomycetota</taxon>
        <taxon>Actinomycetes</taxon>
        <taxon>Pseudonocardiales</taxon>
        <taxon>Pseudonocardiaceae</taxon>
        <taxon>Actinomycetospora</taxon>
    </lineage>
</organism>
<dbReference type="InterPro" id="IPR000073">
    <property type="entry name" value="AB_hydrolase_1"/>
</dbReference>
<accession>A0ABP9DX66</accession>
<keyword evidence="4" id="KW-1185">Reference proteome</keyword>
<evidence type="ECO:0000313" key="4">
    <source>
        <dbReference type="Proteomes" id="UP001500457"/>
    </source>
</evidence>
<dbReference type="InterPro" id="IPR000639">
    <property type="entry name" value="Epox_hydrolase-like"/>
</dbReference>
<evidence type="ECO:0000259" key="2">
    <source>
        <dbReference type="Pfam" id="PF00561"/>
    </source>
</evidence>
<dbReference type="PRINTS" id="PR00412">
    <property type="entry name" value="EPOXHYDRLASE"/>
</dbReference>
<dbReference type="PANTHER" id="PTHR43798:SF24">
    <property type="entry name" value="CIS-3-ALKYL-4-ALKYLOXETAN-2-ONE DECARBOXYLASE"/>
    <property type="match status" value="1"/>
</dbReference>
<gene>
    <name evidence="3" type="ORF">GCM10023203_00590</name>
</gene>
<reference evidence="4" key="1">
    <citation type="journal article" date="2019" name="Int. J. Syst. Evol. Microbiol.">
        <title>The Global Catalogue of Microorganisms (GCM) 10K type strain sequencing project: providing services to taxonomists for standard genome sequencing and annotation.</title>
        <authorList>
            <consortium name="The Broad Institute Genomics Platform"/>
            <consortium name="The Broad Institute Genome Sequencing Center for Infectious Disease"/>
            <person name="Wu L."/>
            <person name="Ma J."/>
        </authorList>
    </citation>
    <scope>NUCLEOTIDE SEQUENCE [LARGE SCALE GENOMIC DNA]</scope>
    <source>
        <strain evidence="4">JCM 17983</strain>
    </source>
</reference>
<dbReference type="Proteomes" id="UP001500457">
    <property type="component" value="Unassembled WGS sequence"/>
</dbReference>
<dbReference type="SUPFAM" id="SSF53474">
    <property type="entry name" value="alpha/beta-Hydrolases"/>
    <property type="match status" value="1"/>
</dbReference>
<proteinExistence type="predicted"/>
<dbReference type="EMBL" id="BAABHQ010000001">
    <property type="protein sequence ID" value="GAA4857826.1"/>
    <property type="molecule type" value="Genomic_DNA"/>
</dbReference>
<dbReference type="RefSeq" id="WP_274234787.1">
    <property type="nucleotide sequence ID" value="NZ_BAABHQ010000001.1"/>
</dbReference>
<sequence length="310" mass="33494">MIGAVMGALRPTRSPDTLTVPGHPSTPRSVEIGGHRMAYVDEGSGPPVLLVHGNPTWSFYWRSLLAALPAAGMRAIAPDHIGMGRSARPGADEYPHTLRRRVDDLGAFVDALGLDEPISLVVHDWGGPIALSWAAENVERLDKLVLLNTAAFPLPAGHRIPWTLQVARLPVVGDVAVRGLGAFSRGALVLGTARRWLPAEARRGLLAPYDSPAHRTAVHAFVQDIPTDPGDPAHPVLERLARRLPLLDDLPVQVWWGMQDPVFDGRILAELEARLPRAEVHRLADAGHYVLEDAADRIVPGVRDFLAGPG</sequence>
<name>A0ABP9DX66_9PSEU</name>
<keyword evidence="3" id="KW-0378">Hydrolase</keyword>
<dbReference type="InterPro" id="IPR050266">
    <property type="entry name" value="AB_hydrolase_sf"/>
</dbReference>
<dbReference type="Pfam" id="PF00561">
    <property type="entry name" value="Abhydrolase_1"/>
    <property type="match status" value="1"/>
</dbReference>
<dbReference type="GO" id="GO:0016787">
    <property type="term" value="F:hydrolase activity"/>
    <property type="evidence" value="ECO:0007669"/>
    <property type="project" value="UniProtKB-KW"/>
</dbReference>
<protein>
    <submittedName>
        <fullName evidence="3">Alpha/beta fold hydrolase</fullName>
    </submittedName>
</protein>
<feature type="domain" description="AB hydrolase-1" evidence="2">
    <location>
        <begin position="46"/>
        <end position="294"/>
    </location>
</feature>
<dbReference type="PANTHER" id="PTHR43798">
    <property type="entry name" value="MONOACYLGLYCEROL LIPASE"/>
    <property type="match status" value="1"/>
</dbReference>
<comment type="caution">
    <text evidence="3">The sequence shown here is derived from an EMBL/GenBank/DDBJ whole genome shotgun (WGS) entry which is preliminary data.</text>
</comment>
<evidence type="ECO:0000313" key="3">
    <source>
        <dbReference type="EMBL" id="GAA4857826.1"/>
    </source>
</evidence>
<dbReference type="InterPro" id="IPR029058">
    <property type="entry name" value="AB_hydrolase_fold"/>
</dbReference>
<evidence type="ECO:0000256" key="1">
    <source>
        <dbReference type="SAM" id="MobiDB-lite"/>
    </source>
</evidence>
<dbReference type="Gene3D" id="3.40.50.1820">
    <property type="entry name" value="alpha/beta hydrolase"/>
    <property type="match status" value="1"/>
</dbReference>
<dbReference type="PRINTS" id="PR00111">
    <property type="entry name" value="ABHYDROLASE"/>
</dbReference>
<feature type="region of interest" description="Disordered" evidence="1">
    <location>
        <begin position="1"/>
        <end position="26"/>
    </location>
</feature>